<dbReference type="EMBL" id="JAHESF010000010">
    <property type="protein sequence ID" value="MBT1697560.1"/>
    <property type="molecule type" value="Genomic_DNA"/>
</dbReference>
<dbReference type="InterPro" id="IPR005467">
    <property type="entry name" value="His_kinase_dom"/>
</dbReference>
<dbReference type="Proteomes" id="UP001319200">
    <property type="component" value="Unassembled WGS sequence"/>
</dbReference>
<keyword evidence="5" id="KW-0418">Kinase</keyword>
<sequence>MPVNLNDQLQVVLSDLGEMIQNSNARIESTDLPVLQGNPLQLSQLLQNLIANAIKFQPPGNTPQIRISGRFVQGKETGVPQADPDTRYFELEVADNGIGFDEQYAEKIFLMFQRLHDKAEFPGTGMGLAICKKVVQNHKGFMTAKGKLGEGAVFSCYFPV</sequence>
<dbReference type="PROSITE" id="PS50109">
    <property type="entry name" value="HIS_KIN"/>
    <property type="match status" value="1"/>
</dbReference>
<dbReference type="InterPro" id="IPR004358">
    <property type="entry name" value="Sig_transdc_His_kin-like_C"/>
</dbReference>
<evidence type="ECO:0000256" key="4">
    <source>
        <dbReference type="ARBA" id="ARBA00022679"/>
    </source>
</evidence>
<reference evidence="7 8" key="1">
    <citation type="submission" date="2021-05" db="EMBL/GenBank/DDBJ databases">
        <title>A Polyphasic approach of four new species of the genus Ohtaekwangia: Ohtaekwangia histidinii sp. nov., Ohtaekwangia cretensis sp. nov., Ohtaekwangia indiensis sp. nov., Ohtaekwangia reichenbachii sp. nov. from diverse environment.</title>
        <authorList>
            <person name="Octaviana S."/>
        </authorList>
    </citation>
    <scope>NUCLEOTIDE SEQUENCE [LARGE SCALE GENOMIC DNA]</scope>
    <source>
        <strain evidence="7 8">PWU4</strain>
    </source>
</reference>
<dbReference type="InterPro" id="IPR036890">
    <property type="entry name" value="HATPase_C_sf"/>
</dbReference>
<keyword evidence="8" id="KW-1185">Reference proteome</keyword>
<dbReference type="Pfam" id="PF02518">
    <property type="entry name" value="HATPase_c"/>
    <property type="match status" value="1"/>
</dbReference>
<name>A0AAP2DJQ7_9BACT</name>
<dbReference type="InterPro" id="IPR003594">
    <property type="entry name" value="HATPase_dom"/>
</dbReference>
<keyword evidence="4" id="KW-0808">Transferase</keyword>
<feature type="domain" description="Histidine kinase" evidence="6">
    <location>
        <begin position="1"/>
        <end position="160"/>
    </location>
</feature>
<dbReference type="PANTHER" id="PTHR43304">
    <property type="entry name" value="PHYTOCHROME-LIKE PROTEIN CPH1"/>
    <property type="match status" value="1"/>
</dbReference>
<dbReference type="InterPro" id="IPR052162">
    <property type="entry name" value="Sensor_kinase/Photoreceptor"/>
</dbReference>
<dbReference type="EC" id="2.7.13.3" evidence="2"/>
<dbReference type="Gene3D" id="3.30.565.10">
    <property type="entry name" value="Histidine kinase-like ATPase, C-terminal domain"/>
    <property type="match status" value="1"/>
</dbReference>
<dbReference type="RefSeq" id="WP_254163433.1">
    <property type="nucleotide sequence ID" value="NZ_JAHESF010000010.1"/>
</dbReference>
<comment type="caution">
    <text evidence="7">The sequence shown here is derived from an EMBL/GenBank/DDBJ whole genome shotgun (WGS) entry which is preliminary data.</text>
</comment>
<organism evidence="7 8">
    <name type="scientific">Chryseosolibacter histidini</name>
    <dbReference type="NCBI Taxonomy" id="2782349"/>
    <lineage>
        <taxon>Bacteria</taxon>
        <taxon>Pseudomonadati</taxon>
        <taxon>Bacteroidota</taxon>
        <taxon>Cytophagia</taxon>
        <taxon>Cytophagales</taxon>
        <taxon>Chryseotaleaceae</taxon>
        <taxon>Chryseosolibacter</taxon>
    </lineage>
</organism>
<dbReference type="PRINTS" id="PR00344">
    <property type="entry name" value="BCTRLSENSOR"/>
</dbReference>
<proteinExistence type="predicted"/>
<evidence type="ECO:0000313" key="8">
    <source>
        <dbReference type="Proteomes" id="UP001319200"/>
    </source>
</evidence>
<dbReference type="SMART" id="SM00387">
    <property type="entry name" value="HATPase_c"/>
    <property type="match status" value="1"/>
</dbReference>
<protein>
    <recommendedName>
        <fullName evidence="2">histidine kinase</fullName>
        <ecNumber evidence="2">2.7.13.3</ecNumber>
    </recommendedName>
</protein>
<evidence type="ECO:0000256" key="3">
    <source>
        <dbReference type="ARBA" id="ARBA00022553"/>
    </source>
</evidence>
<evidence type="ECO:0000256" key="2">
    <source>
        <dbReference type="ARBA" id="ARBA00012438"/>
    </source>
</evidence>
<evidence type="ECO:0000259" key="6">
    <source>
        <dbReference type="PROSITE" id="PS50109"/>
    </source>
</evidence>
<evidence type="ECO:0000256" key="5">
    <source>
        <dbReference type="ARBA" id="ARBA00022777"/>
    </source>
</evidence>
<keyword evidence="3" id="KW-0597">Phosphoprotein</keyword>
<dbReference type="PANTHER" id="PTHR43304:SF1">
    <property type="entry name" value="PAC DOMAIN-CONTAINING PROTEIN"/>
    <property type="match status" value="1"/>
</dbReference>
<gene>
    <name evidence="7" type="ORF">KK083_11780</name>
</gene>
<comment type="catalytic activity">
    <reaction evidence="1">
        <text>ATP + protein L-histidine = ADP + protein N-phospho-L-histidine.</text>
        <dbReference type="EC" id="2.7.13.3"/>
    </reaction>
</comment>
<evidence type="ECO:0000256" key="1">
    <source>
        <dbReference type="ARBA" id="ARBA00000085"/>
    </source>
</evidence>
<dbReference type="AlphaFoldDB" id="A0AAP2DJQ7"/>
<evidence type="ECO:0000313" key="7">
    <source>
        <dbReference type="EMBL" id="MBT1697560.1"/>
    </source>
</evidence>
<accession>A0AAP2DJQ7</accession>
<dbReference type="GO" id="GO:0004673">
    <property type="term" value="F:protein histidine kinase activity"/>
    <property type="evidence" value="ECO:0007669"/>
    <property type="project" value="UniProtKB-EC"/>
</dbReference>
<dbReference type="SUPFAM" id="SSF55874">
    <property type="entry name" value="ATPase domain of HSP90 chaperone/DNA topoisomerase II/histidine kinase"/>
    <property type="match status" value="1"/>
</dbReference>